<protein>
    <submittedName>
        <fullName evidence="1">Uncharacterized protein</fullName>
    </submittedName>
</protein>
<name>A0A2N5UJK3_9BASI</name>
<reference evidence="1 2" key="1">
    <citation type="submission" date="2017-11" db="EMBL/GenBank/DDBJ databases">
        <title>De novo assembly and phasing of dikaryotic genomes from two isolates of Puccinia coronata f. sp. avenae, the causal agent of oat crown rust.</title>
        <authorList>
            <person name="Miller M.E."/>
            <person name="Zhang Y."/>
            <person name="Omidvar V."/>
            <person name="Sperschneider J."/>
            <person name="Schwessinger B."/>
            <person name="Raley C."/>
            <person name="Palmer J.M."/>
            <person name="Garnica D."/>
            <person name="Upadhyaya N."/>
            <person name="Rathjen J."/>
            <person name="Taylor J.M."/>
            <person name="Park R.F."/>
            <person name="Dodds P.N."/>
            <person name="Hirsch C.D."/>
            <person name="Kianian S.F."/>
            <person name="Figueroa M."/>
        </authorList>
    </citation>
    <scope>NUCLEOTIDE SEQUENCE [LARGE SCALE GENOMIC DNA]</scope>
    <source>
        <strain evidence="1">12SD80</strain>
    </source>
</reference>
<dbReference type="EMBL" id="PGCI01000135">
    <property type="protein sequence ID" value="PLW37942.1"/>
    <property type="molecule type" value="Genomic_DNA"/>
</dbReference>
<accession>A0A2N5UJK3</accession>
<evidence type="ECO:0000313" key="1">
    <source>
        <dbReference type="EMBL" id="PLW37942.1"/>
    </source>
</evidence>
<dbReference type="Proteomes" id="UP000235392">
    <property type="component" value="Unassembled WGS sequence"/>
</dbReference>
<proteinExistence type="predicted"/>
<organism evidence="1 2">
    <name type="scientific">Puccinia coronata f. sp. avenae</name>
    <dbReference type="NCBI Taxonomy" id="200324"/>
    <lineage>
        <taxon>Eukaryota</taxon>
        <taxon>Fungi</taxon>
        <taxon>Dikarya</taxon>
        <taxon>Basidiomycota</taxon>
        <taxon>Pucciniomycotina</taxon>
        <taxon>Pucciniomycetes</taxon>
        <taxon>Pucciniales</taxon>
        <taxon>Pucciniaceae</taxon>
        <taxon>Puccinia</taxon>
    </lineage>
</organism>
<dbReference type="AlphaFoldDB" id="A0A2N5UJK3"/>
<sequence length="167" mass="18771">MACGRLSDVLHRRTGVRGRRSTASMYWPLSGEAACRLTQPEETTLVSSGHTHCKLHLSIPTHIHTLLQEAREPPAGGPLLLDGQYVLVIKREDLSRLMAIKQEDLSRLMAIKQEDLSRLMAIKQEDLSRLIAIKQEDLSRLIAIKREDFSYLMASIYWPLSGRGAPA</sequence>
<evidence type="ECO:0000313" key="2">
    <source>
        <dbReference type="Proteomes" id="UP000235392"/>
    </source>
</evidence>
<gene>
    <name evidence="1" type="ORF">PCASD_10033</name>
</gene>
<comment type="caution">
    <text evidence="1">The sequence shown here is derived from an EMBL/GenBank/DDBJ whole genome shotgun (WGS) entry which is preliminary data.</text>
</comment>